<dbReference type="Gene3D" id="3.40.50.300">
    <property type="entry name" value="P-loop containing nucleotide triphosphate hydrolases"/>
    <property type="match status" value="1"/>
</dbReference>
<name>A0A3M0G504_9ACTN</name>
<dbReference type="InterPro" id="IPR027417">
    <property type="entry name" value="P-loop_NTPase"/>
</dbReference>
<dbReference type="SUPFAM" id="SSF52540">
    <property type="entry name" value="P-loop containing nucleoside triphosphate hydrolases"/>
    <property type="match status" value="1"/>
</dbReference>
<reference evidence="2 3" key="1">
    <citation type="submission" date="2018-10" db="EMBL/GenBank/DDBJ databases">
        <title>Tessaracoccus antarcticuss sp. nov., isolated from sediment.</title>
        <authorList>
            <person name="Zhou L.Y."/>
            <person name="Du Z.J."/>
        </authorList>
    </citation>
    <scope>NUCLEOTIDE SEQUENCE [LARGE SCALE GENOMIC DNA]</scope>
    <source>
        <strain evidence="2 3">JDX10</strain>
    </source>
</reference>
<organism evidence="2 3">
    <name type="scientific">Tessaracoccus antarcticus</name>
    <dbReference type="NCBI Taxonomy" id="2479848"/>
    <lineage>
        <taxon>Bacteria</taxon>
        <taxon>Bacillati</taxon>
        <taxon>Actinomycetota</taxon>
        <taxon>Actinomycetes</taxon>
        <taxon>Propionibacteriales</taxon>
        <taxon>Propionibacteriaceae</taxon>
        <taxon>Tessaracoccus</taxon>
    </lineage>
</organism>
<keyword evidence="3" id="KW-1185">Reference proteome</keyword>
<comment type="caution">
    <text evidence="2">The sequence shown here is derived from an EMBL/GenBank/DDBJ whole genome shotgun (WGS) entry which is preliminary data.</text>
</comment>
<dbReference type="EMBL" id="REFW01000002">
    <property type="protein sequence ID" value="RMB60100.1"/>
    <property type="molecule type" value="Genomic_DNA"/>
</dbReference>
<dbReference type="OrthoDB" id="3193269at2"/>
<dbReference type="Proteomes" id="UP000275256">
    <property type="component" value="Unassembled WGS sequence"/>
</dbReference>
<evidence type="ECO:0000259" key="1">
    <source>
        <dbReference type="PROSITE" id="PS50164"/>
    </source>
</evidence>
<dbReference type="Pfam" id="PF09848">
    <property type="entry name" value="SLFN-g3_helicase"/>
    <property type="match status" value="1"/>
</dbReference>
<dbReference type="AlphaFoldDB" id="A0A3M0G504"/>
<proteinExistence type="predicted"/>
<dbReference type="InterPro" id="IPR018647">
    <property type="entry name" value="SLFN_3-like_DNA/RNA_helicase"/>
</dbReference>
<dbReference type="CDD" id="cd10439">
    <property type="entry name" value="GIY-YIG_COG3410"/>
    <property type="match status" value="1"/>
</dbReference>
<gene>
    <name evidence="2" type="ORF">EAX62_10390</name>
</gene>
<feature type="domain" description="GIY-YIG" evidence="1">
    <location>
        <begin position="27"/>
        <end position="99"/>
    </location>
</feature>
<dbReference type="PROSITE" id="PS50164">
    <property type="entry name" value="GIY_YIG"/>
    <property type="match status" value="1"/>
</dbReference>
<dbReference type="InterPro" id="IPR000305">
    <property type="entry name" value="GIY-YIG_endonuc"/>
</dbReference>
<evidence type="ECO:0000313" key="2">
    <source>
        <dbReference type="EMBL" id="RMB60100.1"/>
    </source>
</evidence>
<sequence>MSFEIREVDFSRSRVLAWADTDSRLRNWPVVYALDGLGQMYVGESLNVAMRFKQHRESPGKSVLGRARVVVDDTFNKSVCLDLESFLIRLFAGDGQYAVINGNAGITDADYYRRESYQETFAEVFEALRERGLFTQSMADIENSDLFKLSPFKALSEDQLAVVVDIVEGLVADLDGGVSSRIVVQGSPGTGKTIVAIFLIKLLRDIQDYDARQPMQEVSVFDEFFTEEFARSFEGFRVGLVVPQQSLRRSIQRVFRRTPGLDAGMVLSAFDVGQDQGRFDLLIVDEAHRLTQRASQGSGPMNRRYADITTQLFGSDDMSKTQLDWIMAKSANQLFLLDRDQSIRPADVPSGVFDALVDEAHVTERHYRLTAQHRVRAGSDYVGYVRGVLAGVPMVPRDFGEYDLRFFDDFAAMRRAVLDRDAEFGLARLVAGYAWEWVSKTDRSAYDMEIDGELMRWNTRAVDWVNSRTSRDEMGSIHTIQGYDLNVAGVVIGRDLRYDADVGQIVFDRSHYRDRNGKANNNQLGIKYSDEQLLTYVRNIYAVLLTRGIRGTYVYVCDPLLRDYLRPFFSFTGGGRAV</sequence>
<protein>
    <submittedName>
        <fullName evidence="2">DUF2075 domain-containing protein</fullName>
    </submittedName>
</protein>
<accession>A0A3M0G504</accession>
<evidence type="ECO:0000313" key="3">
    <source>
        <dbReference type="Proteomes" id="UP000275256"/>
    </source>
</evidence>